<protein>
    <recommendedName>
        <fullName evidence="5">HTH cro/C1-type domain-containing protein</fullName>
    </recommendedName>
</protein>
<dbReference type="Pfam" id="PF00400">
    <property type="entry name" value="WD40"/>
    <property type="match status" value="11"/>
</dbReference>
<dbReference type="Gene3D" id="2.130.10.10">
    <property type="entry name" value="YVTN repeat-like/Quinoprotein amine dehydrogenase"/>
    <property type="match status" value="6"/>
</dbReference>
<gene>
    <name evidence="6" type="ORF">NZH93_44845</name>
</gene>
<feature type="repeat" description="WD" evidence="3">
    <location>
        <begin position="1044"/>
        <end position="1075"/>
    </location>
</feature>
<dbReference type="SUPFAM" id="SSF50978">
    <property type="entry name" value="WD40 repeat-like"/>
    <property type="match status" value="2"/>
</dbReference>
<dbReference type="CDD" id="cd00093">
    <property type="entry name" value="HTH_XRE"/>
    <property type="match status" value="1"/>
</dbReference>
<dbReference type="InterPro" id="IPR049052">
    <property type="entry name" value="nSTAND1"/>
</dbReference>
<feature type="repeat" description="WD" evidence="3">
    <location>
        <begin position="568"/>
        <end position="609"/>
    </location>
</feature>
<dbReference type="InterPro" id="IPR015943">
    <property type="entry name" value="WD40/YVTN_repeat-like_dom_sf"/>
</dbReference>
<feature type="repeat" description="WD" evidence="3">
    <location>
        <begin position="832"/>
        <end position="865"/>
    </location>
</feature>
<accession>A0A9X3AJ41</accession>
<reference evidence="6" key="1">
    <citation type="submission" date="2022-08" db="EMBL/GenBank/DDBJ databases">
        <authorList>
            <person name="Tistechok S."/>
            <person name="Samborskyy M."/>
            <person name="Roman I."/>
        </authorList>
    </citation>
    <scope>NUCLEOTIDE SEQUENCE</scope>
    <source>
        <strain evidence="6">DSM 103496</strain>
    </source>
</reference>
<dbReference type="InterPro" id="IPR019775">
    <property type="entry name" value="WD40_repeat_CS"/>
</dbReference>
<keyword evidence="7" id="KW-1185">Reference proteome</keyword>
<dbReference type="PROSITE" id="PS50082">
    <property type="entry name" value="WD_REPEATS_2"/>
    <property type="match status" value="13"/>
</dbReference>
<dbReference type="PROSITE" id="PS50294">
    <property type="entry name" value="WD_REPEATS_REGION"/>
    <property type="match status" value="11"/>
</dbReference>
<dbReference type="CDD" id="cd00200">
    <property type="entry name" value="WD40"/>
    <property type="match status" value="2"/>
</dbReference>
<evidence type="ECO:0000313" key="7">
    <source>
        <dbReference type="Proteomes" id="UP001141259"/>
    </source>
</evidence>
<dbReference type="InterPro" id="IPR027417">
    <property type="entry name" value="P-loop_NTPase"/>
</dbReference>
<feature type="repeat" description="WD" evidence="3">
    <location>
        <begin position="658"/>
        <end position="691"/>
    </location>
</feature>
<dbReference type="SUPFAM" id="SSF52540">
    <property type="entry name" value="P-loop containing nucleoside triphosphate hydrolases"/>
    <property type="match status" value="1"/>
</dbReference>
<evidence type="ECO:0000259" key="5">
    <source>
        <dbReference type="SMART" id="SM00530"/>
    </source>
</evidence>
<keyword evidence="2" id="KW-0677">Repeat</keyword>
<dbReference type="SMART" id="SM00320">
    <property type="entry name" value="WD40"/>
    <property type="match status" value="14"/>
</dbReference>
<dbReference type="PANTHER" id="PTHR19879:SF9">
    <property type="entry name" value="TRANSCRIPTION INITIATION FACTOR TFIID SUBUNIT 5"/>
    <property type="match status" value="1"/>
</dbReference>
<feature type="repeat" description="WD" evidence="3">
    <location>
        <begin position="1087"/>
        <end position="1120"/>
    </location>
</feature>
<feature type="repeat" description="WD" evidence="3">
    <location>
        <begin position="787"/>
        <end position="828"/>
    </location>
</feature>
<dbReference type="InterPro" id="IPR001680">
    <property type="entry name" value="WD40_rpt"/>
</dbReference>
<feature type="repeat" description="WD" evidence="3">
    <location>
        <begin position="751"/>
        <end position="775"/>
    </location>
</feature>
<dbReference type="PANTHER" id="PTHR19879">
    <property type="entry name" value="TRANSCRIPTION INITIATION FACTOR TFIID"/>
    <property type="match status" value="1"/>
</dbReference>
<dbReference type="SMART" id="SM00530">
    <property type="entry name" value="HTH_XRE"/>
    <property type="match status" value="1"/>
</dbReference>
<dbReference type="AlphaFoldDB" id="A0A9X3AJ41"/>
<dbReference type="Pfam" id="PF20703">
    <property type="entry name" value="nSTAND1"/>
    <property type="match status" value="1"/>
</dbReference>
<feature type="transmembrane region" description="Helical" evidence="4">
    <location>
        <begin position="484"/>
        <end position="503"/>
    </location>
</feature>
<dbReference type="InterPro" id="IPR001387">
    <property type="entry name" value="Cro/C1-type_HTH"/>
</dbReference>
<evidence type="ECO:0000256" key="2">
    <source>
        <dbReference type="ARBA" id="ARBA00022737"/>
    </source>
</evidence>
<organism evidence="6 7">
    <name type="scientific">Umezawaea endophytica</name>
    <dbReference type="NCBI Taxonomy" id="1654476"/>
    <lineage>
        <taxon>Bacteria</taxon>
        <taxon>Bacillati</taxon>
        <taxon>Actinomycetota</taxon>
        <taxon>Actinomycetes</taxon>
        <taxon>Pseudonocardiales</taxon>
        <taxon>Pseudonocardiaceae</taxon>
        <taxon>Umezawaea</taxon>
    </lineage>
</organism>
<feature type="repeat" description="WD" evidence="3">
    <location>
        <begin position="1129"/>
        <end position="1170"/>
    </location>
</feature>
<dbReference type="RefSeq" id="WP_259629461.1">
    <property type="nucleotide sequence ID" value="NZ_JANYMP010000040.1"/>
</dbReference>
<keyword evidence="4" id="KW-1133">Transmembrane helix</keyword>
<dbReference type="PRINTS" id="PR00320">
    <property type="entry name" value="GPROTEINBRPT"/>
</dbReference>
<proteinExistence type="predicted"/>
<comment type="caution">
    <text evidence="6">The sequence shown here is derived from an EMBL/GenBank/DDBJ whole genome shotgun (WGS) entry which is preliminary data.</text>
</comment>
<feature type="repeat" description="WD" evidence="3">
    <location>
        <begin position="914"/>
        <end position="945"/>
    </location>
</feature>
<feature type="repeat" description="WD" evidence="3">
    <location>
        <begin position="613"/>
        <end position="654"/>
    </location>
</feature>
<sequence>MPRPESPVDPHAGPVQHFAFDLRKLRERAGSPGYRELGRATHYSPTTLAEAARGQRLPSLPVLLAYVRGCGGDEGEWERRWRSLSESRLSVSPYVGLASFGEQDADRFFGRERLLEKLGDRLAERGLVAVVGASGSGKSSLLRAGLLASAGGRARLITPGAHPLAKLDDLRSTTLLVVDQFEEVFTLCGDHGERAAFIAGLVALPHRTRVVLGLRADFYGRCADHPELAEAVEAGQLLVGPMSTEDLRRAITQPSVKAGCVVEADLVARLVADATGEPGVLPHLSHALLETWRRRQDDTLTLAGYEATGGIAGAIAKSAEDVYAEFDEERRTLARQVFLRLIAPGDGTEDTKRRVRRAELDGDHAVVLERLARARLLTVDDDGVELSHEAVLRSWPRLVEWIAEDRAGLRVHRHLTGAAQAWESHGKDAGSLYRGVPLALTKDWAQRDPGVLNERERAFLDASVAAEAGERETARRRTRRLRQLVGVLSVLLVVAVAATVVAVRARGDADAQLAVTLARKAVTDADVLGQTDPALAAQLRLAAYRLAPLPEARDSLLSTFAAPYATRITAHSEATTAAVFHPGGALLATAARDRVVVLWDVRDVHRPRELGRLVGHGDAVHAISFSPDGSKLATASYDGTARLWDVATPSAPVELAVIGAHVGHVEAVAFQADGAALATAGEDGTIRLWDLAEPRHPAPLRTFEGHTALVHGLAISGRVLASAGWDGTTRLWDMDNGLQLSIVDTPPEGLAVAFSHDGRTLATGGGDRKTRLWDVTDPRLPVLLSTTSAFAGMVHGLAFSPDDRMLATATDDKTARLWDVADLRAPSELVAFTGHTDAVWSASFSPDGKTLATTSDDRVVRLEDLGGLAVARHTGAVWSLDFSPDGRTLASGSEDATARTWRPEPLHAAETARLPAHTGPVGFVEYSPRGDVLVTGDVKGPVRLWRGTEPTALPAESDGAVTGAFTADGSLLVTSNVDGLVALWDVTDPLRPRLRSTVTSNPYDQFSNLAISGDGRTLAVATDHWEVALWDVADPDHPVALPPLTGHSGTVSAVAFAGSVLATASIDATAKLWGLADPRRPALLTTLTGHQGPVQRVVFSADHRLVATAGNDETVRVWTVADPRDPLVLKGHSDRIWAVAFSPDGRALASAGGDHTVRMWELDVDRVVDRICSIAAPPISADQWARHFPGLPYRPPCP</sequence>
<dbReference type="InterPro" id="IPR020472">
    <property type="entry name" value="WD40_PAC1"/>
</dbReference>
<keyword evidence="1 3" id="KW-0853">WD repeat</keyword>
<feature type="domain" description="HTH cro/C1-type" evidence="5">
    <location>
        <begin position="21"/>
        <end position="77"/>
    </location>
</feature>
<feature type="repeat" description="WD" evidence="3">
    <location>
        <begin position="953"/>
        <end position="986"/>
    </location>
</feature>
<evidence type="ECO:0000256" key="1">
    <source>
        <dbReference type="ARBA" id="ARBA00022574"/>
    </source>
</evidence>
<keyword evidence="4" id="KW-0812">Transmembrane</keyword>
<dbReference type="EMBL" id="JANYMP010000040">
    <property type="protein sequence ID" value="MCS7484007.1"/>
    <property type="molecule type" value="Genomic_DNA"/>
</dbReference>
<dbReference type="PROSITE" id="PS00678">
    <property type="entry name" value="WD_REPEATS_1"/>
    <property type="match status" value="8"/>
</dbReference>
<feature type="repeat" description="WD" evidence="3">
    <location>
        <begin position="703"/>
        <end position="742"/>
    </location>
</feature>
<dbReference type="InterPro" id="IPR036322">
    <property type="entry name" value="WD40_repeat_dom_sf"/>
</dbReference>
<evidence type="ECO:0000256" key="3">
    <source>
        <dbReference type="PROSITE-ProRule" id="PRU00221"/>
    </source>
</evidence>
<evidence type="ECO:0000313" key="6">
    <source>
        <dbReference type="EMBL" id="MCS7484007.1"/>
    </source>
</evidence>
<keyword evidence="4" id="KW-0472">Membrane</keyword>
<evidence type="ECO:0000256" key="4">
    <source>
        <dbReference type="SAM" id="Phobius"/>
    </source>
</evidence>
<dbReference type="Proteomes" id="UP001141259">
    <property type="component" value="Unassembled WGS sequence"/>
</dbReference>
<name>A0A9X3AJ41_9PSEU</name>
<feature type="repeat" description="WD" evidence="3">
    <location>
        <begin position="870"/>
        <end position="901"/>
    </location>
</feature>
<dbReference type="Gene3D" id="3.40.50.300">
    <property type="entry name" value="P-loop containing nucleotide triphosphate hydrolases"/>
    <property type="match status" value="1"/>
</dbReference>